<accession>A0A2T3ZI53</accession>
<organism evidence="1 2">
    <name type="scientific">Trichoderma asperellum (strain ATCC 204424 / CBS 433.97 / NBRC 101777)</name>
    <dbReference type="NCBI Taxonomy" id="1042311"/>
    <lineage>
        <taxon>Eukaryota</taxon>
        <taxon>Fungi</taxon>
        <taxon>Dikarya</taxon>
        <taxon>Ascomycota</taxon>
        <taxon>Pezizomycotina</taxon>
        <taxon>Sordariomycetes</taxon>
        <taxon>Hypocreomycetidae</taxon>
        <taxon>Hypocreales</taxon>
        <taxon>Hypocreaceae</taxon>
        <taxon>Trichoderma</taxon>
    </lineage>
</organism>
<dbReference type="Proteomes" id="UP000240493">
    <property type="component" value="Unassembled WGS sequence"/>
</dbReference>
<keyword evidence="2" id="KW-1185">Reference proteome</keyword>
<name>A0A2T3ZI53_TRIA4</name>
<reference evidence="1 2" key="1">
    <citation type="submission" date="2016-07" db="EMBL/GenBank/DDBJ databases">
        <title>Multiple horizontal gene transfer events from other fungi enriched the ability of initially mycotrophic Trichoderma (Ascomycota) to feed on dead plant biomass.</title>
        <authorList>
            <consortium name="DOE Joint Genome Institute"/>
            <person name="Aerts A."/>
            <person name="Atanasova L."/>
            <person name="Chenthamara K."/>
            <person name="Zhang J."/>
            <person name="Grujic M."/>
            <person name="Henrissat B."/>
            <person name="Kuo A."/>
            <person name="Salamov A."/>
            <person name="Lipzen A."/>
            <person name="Labutti K."/>
            <person name="Barry K."/>
            <person name="Miao Y."/>
            <person name="Rahimi M.J."/>
            <person name="Shen Q."/>
            <person name="Grigoriev I.V."/>
            <person name="Kubicek C.P."/>
            <person name="Druzhinina I.S."/>
        </authorList>
    </citation>
    <scope>NUCLEOTIDE SEQUENCE [LARGE SCALE GENOMIC DNA]</scope>
    <source>
        <strain evidence="1 2">CBS 433.97</strain>
    </source>
</reference>
<proteinExistence type="predicted"/>
<dbReference type="EMBL" id="KZ679258">
    <property type="protein sequence ID" value="PTB44476.1"/>
    <property type="molecule type" value="Genomic_DNA"/>
</dbReference>
<protein>
    <submittedName>
        <fullName evidence="1">Uncharacterized protein</fullName>
    </submittedName>
</protein>
<evidence type="ECO:0000313" key="2">
    <source>
        <dbReference type="Proteomes" id="UP000240493"/>
    </source>
</evidence>
<sequence>MVERHLRSGIGFAVSCSVSGLAASTVRRPKPRSTPLLIQSSILSNQLPAQSPLCGHEFHYLFLSLALIITYLPE</sequence>
<dbReference type="AlphaFoldDB" id="A0A2T3ZI53"/>
<evidence type="ECO:0000313" key="1">
    <source>
        <dbReference type="EMBL" id="PTB44476.1"/>
    </source>
</evidence>
<gene>
    <name evidence="1" type="ORF">M441DRAFT_349748</name>
</gene>